<evidence type="ECO:0000256" key="1">
    <source>
        <dbReference type="ARBA" id="ARBA00008721"/>
    </source>
</evidence>
<evidence type="ECO:0000313" key="12">
    <source>
        <dbReference type="EMBL" id="GII56358.1"/>
    </source>
</evidence>
<evidence type="ECO:0000256" key="6">
    <source>
        <dbReference type="ARBA" id="ARBA00022833"/>
    </source>
</evidence>
<keyword evidence="2" id="KW-0645">Protease</keyword>
<dbReference type="Proteomes" id="UP000605992">
    <property type="component" value="Unassembled WGS sequence"/>
</dbReference>
<keyword evidence="4 10" id="KW-0732">Signal</keyword>
<dbReference type="AlphaFoldDB" id="A0A8J3XZ53"/>
<dbReference type="InterPro" id="IPR008754">
    <property type="entry name" value="Peptidase_M43"/>
</dbReference>
<dbReference type="PANTHER" id="PTHR47466:SF1">
    <property type="entry name" value="METALLOPROTEASE MEP1 (AFU_ORTHOLOGUE AFUA_1G07730)-RELATED"/>
    <property type="match status" value="1"/>
</dbReference>
<evidence type="ECO:0000256" key="7">
    <source>
        <dbReference type="ARBA" id="ARBA00023049"/>
    </source>
</evidence>
<keyword evidence="5" id="KW-0378">Hydrolase</keyword>
<name>A0A8J3XZ53_9ACTN</name>
<comment type="similarity">
    <text evidence="1">Belongs to the peptidase M43B family.</text>
</comment>
<dbReference type="EMBL" id="BOOR01000035">
    <property type="protein sequence ID" value="GII56358.1"/>
    <property type="molecule type" value="Genomic_DNA"/>
</dbReference>
<evidence type="ECO:0000256" key="5">
    <source>
        <dbReference type="ARBA" id="ARBA00022801"/>
    </source>
</evidence>
<gene>
    <name evidence="12" type="ORF">Pth03_47470</name>
</gene>
<comment type="caution">
    <text evidence="12">The sequence shown here is derived from an EMBL/GenBank/DDBJ whole genome shotgun (WGS) entry which is preliminary data.</text>
</comment>
<feature type="region of interest" description="Disordered" evidence="9">
    <location>
        <begin position="21"/>
        <end position="45"/>
    </location>
</feature>
<dbReference type="GO" id="GO:0008237">
    <property type="term" value="F:metallopeptidase activity"/>
    <property type="evidence" value="ECO:0007669"/>
    <property type="project" value="UniProtKB-KW"/>
</dbReference>
<evidence type="ECO:0000256" key="10">
    <source>
        <dbReference type="SAM" id="SignalP"/>
    </source>
</evidence>
<proteinExistence type="inferred from homology"/>
<keyword evidence="7 12" id="KW-0482">Metalloprotease</keyword>
<keyword evidence="8" id="KW-1015">Disulfide bond</keyword>
<dbReference type="SUPFAM" id="SSF55486">
    <property type="entry name" value="Metalloproteases ('zincins'), catalytic domain"/>
    <property type="match status" value="1"/>
</dbReference>
<feature type="region of interest" description="Disordered" evidence="9">
    <location>
        <begin position="58"/>
        <end position="78"/>
    </location>
</feature>
<feature type="domain" description="Peptidase M43 pregnancy-associated plasma-A" evidence="11">
    <location>
        <begin position="232"/>
        <end position="314"/>
    </location>
</feature>
<feature type="signal peptide" evidence="10">
    <location>
        <begin position="1"/>
        <end position="20"/>
    </location>
</feature>
<evidence type="ECO:0000256" key="9">
    <source>
        <dbReference type="SAM" id="MobiDB-lite"/>
    </source>
</evidence>
<reference evidence="12" key="1">
    <citation type="submission" date="2021-01" db="EMBL/GenBank/DDBJ databases">
        <title>Whole genome shotgun sequence of Planotetraspora thailandica NBRC 104271.</title>
        <authorList>
            <person name="Komaki H."/>
            <person name="Tamura T."/>
        </authorList>
    </citation>
    <scope>NUCLEOTIDE SEQUENCE</scope>
    <source>
        <strain evidence="12">NBRC 104271</strain>
    </source>
</reference>
<dbReference type="CDD" id="cd04275">
    <property type="entry name" value="ZnMc_pappalysin_like"/>
    <property type="match status" value="1"/>
</dbReference>
<evidence type="ECO:0000313" key="13">
    <source>
        <dbReference type="Proteomes" id="UP000605992"/>
    </source>
</evidence>
<dbReference type="GO" id="GO:0006508">
    <property type="term" value="P:proteolysis"/>
    <property type="evidence" value="ECO:0007669"/>
    <property type="project" value="UniProtKB-KW"/>
</dbReference>
<evidence type="ECO:0000256" key="3">
    <source>
        <dbReference type="ARBA" id="ARBA00022723"/>
    </source>
</evidence>
<sequence length="326" mass="35423">MARCATAVLMACLFTLSALPSGSPPSARADARSDRTAGRAGDPAECVTDDWRRAARSRRAGGLTHAAEPGAPGPDETARMSADLRRRLGEEGGASRVPATGEIVVPLWVHVIKDGALGLPDPGVKRQVDTLNAAYGGKMGGVDTGVRFVLQGITHTDRRDWFREPLANEEAMKTALRKGGAETLNLYIAQLGELVLGYATYPYWYQGEPAMDGVVIDWRSVPGGPLRNFDKGYTAVHEIGHWLGLLHTFENGCTPPGDAVDDTPPESMPTTGCPPRKDSCPLPEEDPIHNFMDYAQDRCMTHFTAGQALRMRQMWNVYRQQKVPLA</sequence>
<evidence type="ECO:0000256" key="8">
    <source>
        <dbReference type="ARBA" id="ARBA00023157"/>
    </source>
</evidence>
<keyword evidence="6" id="KW-0862">Zinc</keyword>
<dbReference type="PANTHER" id="PTHR47466">
    <property type="match status" value="1"/>
</dbReference>
<evidence type="ECO:0000259" key="11">
    <source>
        <dbReference type="Pfam" id="PF05572"/>
    </source>
</evidence>
<dbReference type="Gene3D" id="3.40.390.10">
    <property type="entry name" value="Collagenase (Catalytic Domain)"/>
    <property type="match status" value="1"/>
</dbReference>
<feature type="chain" id="PRO_5039526357" evidence="10">
    <location>
        <begin position="21"/>
        <end position="326"/>
    </location>
</feature>
<keyword evidence="3" id="KW-0479">Metal-binding</keyword>
<dbReference type="InterPro" id="IPR024079">
    <property type="entry name" value="MetalloPept_cat_dom_sf"/>
</dbReference>
<accession>A0A8J3XZ53</accession>
<keyword evidence="13" id="KW-1185">Reference proteome</keyword>
<dbReference type="GO" id="GO:0046872">
    <property type="term" value="F:metal ion binding"/>
    <property type="evidence" value="ECO:0007669"/>
    <property type="project" value="UniProtKB-KW"/>
</dbReference>
<evidence type="ECO:0000256" key="4">
    <source>
        <dbReference type="ARBA" id="ARBA00022729"/>
    </source>
</evidence>
<organism evidence="12 13">
    <name type="scientific">Planotetraspora thailandica</name>
    <dbReference type="NCBI Taxonomy" id="487172"/>
    <lineage>
        <taxon>Bacteria</taxon>
        <taxon>Bacillati</taxon>
        <taxon>Actinomycetota</taxon>
        <taxon>Actinomycetes</taxon>
        <taxon>Streptosporangiales</taxon>
        <taxon>Streptosporangiaceae</taxon>
        <taxon>Planotetraspora</taxon>
    </lineage>
</organism>
<protein>
    <submittedName>
        <fullName evidence="12">Zinc metalloprotease</fullName>
    </submittedName>
</protein>
<dbReference type="Pfam" id="PF05572">
    <property type="entry name" value="Peptidase_M43"/>
    <property type="match status" value="1"/>
</dbReference>
<evidence type="ECO:0000256" key="2">
    <source>
        <dbReference type="ARBA" id="ARBA00022670"/>
    </source>
</evidence>